<dbReference type="OrthoDB" id="4424197at2"/>
<protein>
    <submittedName>
        <fullName evidence="1">Putative secreted protein</fullName>
    </submittedName>
</protein>
<gene>
    <name evidence="1" type="ORF">SAMEA4535761_01676</name>
</gene>
<name>A0A239ZZR6_9CORY</name>
<accession>A0A239ZZR6</accession>
<reference evidence="1 2" key="1">
    <citation type="submission" date="2017-06" db="EMBL/GenBank/DDBJ databases">
        <authorList>
            <consortium name="Pathogen Informatics"/>
        </authorList>
    </citation>
    <scope>NUCLEOTIDE SEQUENCE [LARGE SCALE GENOMIC DNA]</scope>
    <source>
        <strain evidence="1 2">NCTC13015</strain>
    </source>
</reference>
<organism evidence="1 2">
    <name type="scientific">Corynebacterium imitans</name>
    <dbReference type="NCBI Taxonomy" id="156978"/>
    <lineage>
        <taxon>Bacteria</taxon>
        <taxon>Bacillati</taxon>
        <taxon>Actinomycetota</taxon>
        <taxon>Actinomycetes</taxon>
        <taxon>Mycobacteriales</taxon>
        <taxon>Corynebacteriaceae</taxon>
        <taxon>Corynebacterium</taxon>
    </lineage>
</organism>
<evidence type="ECO:0000313" key="1">
    <source>
        <dbReference type="EMBL" id="SNV76479.1"/>
    </source>
</evidence>
<dbReference type="AlphaFoldDB" id="A0A239ZZR6"/>
<dbReference type="Proteomes" id="UP000215374">
    <property type="component" value="Chromosome 1"/>
</dbReference>
<dbReference type="RefSeq" id="WP_038591427.1">
    <property type="nucleotide sequence ID" value="NZ_CP009211.1"/>
</dbReference>
<dbReference type="EMBL" id="LT906467">
    <property type="protein sequence ID" value="SNV76479.1"/>
    <property type="molecule type" value="Genomic_DNA"/>
</dbReference>
<evidence type="ECO:0000313" key="2">
    <source>
        <dbReference type="Proteomes" id="UP000215374"/>
    </source>
</evidence>
<proteinExistence type="predicted"/>
<sequence>MRAKEGFGAIAAAAVLGASIFAVGALHPPVPPVVQGDTLGPFNNEPAEHYAARAAASLEALGEDGLDHLALVSFTTPLSCDLAAAAYEAAPRVNAIVPQGLPHKDTPEPVSGSSRAEVCERELQRAALRAHTAPADARVVGAIITADTATLASIAAGPDIAAVEVLPADAVWGAIAVSTPRT</sequence>